<dbReference type="EMBL" id="JAATIP010000113">
    <property type="protein sequence ID" value="KAF4371241.1"/>
    <property type="molecule type" value="Genomic_DNA"/>
</dbReference>
<protein>
    <submittedName>
        <fullName evidence="1">Uncharacterized protein</fullName>
    </submittedName>
</protein>
<dbReference type="PANTHER" id="PTHR37210">
    <property type="entry name" value="EXPRESSED PROTEIN"/>
    <property type="match status" value="1"/>
</dbReference>
<gene>
    <name evidence="1" type="ORF">F8388_020968</name>
</gene>
<proteinExistence type="predicted"/>
<comment type="caution">
    <text evidence="1">The sequence shown here is derived from an EMBL/GenBank/DDBJ whole genome shotgun (WGS) entry which is preliminary data.</text>
</comment>
<dbReference type="PANTHER" id="PTHR37210:SF2">
    <property type="entry name" value="PROTEIN CHLOROPLAST VESICULATION"/>
    <property type="match status" value="1"/>
</dbReference>
<evidence type="ECO:0000313" key="1">
    <source>
        <dbReference type="EMBL" id="KAF4371241.1"/>
    </source>
</evidence>
<organism evidence="1 2">
    <name type="scientific">Cannabis sativa</name>
    <name type="common">Hemp</name>
    <name type="synonym">Marijuana</name>
    <dbReference type="NCBI Taxonomy" id="3483"/>
    <lineage>
        <taxon>Eukaryota</taxon>
        <taxon>Viridiplantae</taxon>
        <taxon>Streptophyta</taxon>
        <taxon>Embryophyta</taxon>
        <taxon>Tracheophyta</taxon>
        <taxon>Spermatophyta</taxon>
        <taxon>Magnoliopsida</taxon>
        <taxon>eudicotyledons</taxon>
        <taxon>Gunneridae</taxon>
        <taxon>Pentapetalae</taxon>
        <taxon>rosids</taxon>
        <taxon>fabids</taxon>
        <taxon>Rosales</taxon>
        <taxon>Cannabaceae</taxon>
        <taxon>Cannabis</taxon>
    </lineage>
</organism>
<dbReference type="Proteomes" id="UP000525078">
    <property type="component" value="Unassembled WGS sequence"/>
</dbReference>
<evidence type="ECO:0000313" key="2">
    <source>
        <dbReference type="Proteomes" id="UP000525078"/>
    </source>
</evidence>
<name>A0A7J6FKL1_CANSA</name>
<accession>A0A7J6FKL1</accession>
<sequence length="154" mass="17456">MAIRTSCCLNQLLPPFFSPSKTTSQHYSCMGRNKEETSTKAIPIKKGMVIVSLVIMGITNDQSYDYYYANHDQVPLISITTTTREEAKAIKWSERIRMCPPWHLNSLESIVPENLPRPSARRGSKVLGHVPHAPPIKFDRAYVREGNTIDCFSM</sequence>
<reference evidence="1 2" key="1">
    <citation type="journal article" date="2020" name="bioRxiv">
        <title>Sequence and annotation of 42 cannabis genomes reveals extensive copy number variation in cannabinoid synthesis and pathogen resistance genes.</title>
        <authorList>
            <person name="Mckernan K.J."/>
            <person name="Helbert Y."/>
            <person name="Kane L.T."/>
            <person name="Ebling H."/>
            <person name="Zhang L."/>
            <person name="Liu B."/>
            <person name="Eaton Z."/>
            <person name="Mclaughlin S."/>
            <person name="Kingan S."/>
            <person name="Baybayan P."/>
            <person name="Concepcion G."/>
            <person name="Jordan M."/>
            <person name="Riva A."/>
            <person name="Barbazuk W."/>
            <person name="Harkins T."/>
        </authorList>
    </citation>
    <scope>NUCLEOTIDE SEQUENCE [LARGE SCALE GENOMIC DNA]</scope>
    <source>
        <strain evidence="2">cv. Jamaican Lion 4</strain>
        <tissue evidence="1">Leaf</tissue>
    </source>
</reference>
<dbReference type="AlphaFoldDB" id="A0A7J6FKL1"/>
<dbReference type="InterPro" id="IPR053350">
    <property type="entry name" value="CV_Inducer"/>
</dbReference>